<dbReference type="AlphaFoldDB" id="A0A3E1RAZ9"/>
<gene>
    <name evidence="1" type="ORF">DIC66_12905</name>
</gene>
<comment type="caution">
    <text evidence="1">The sequence shown here is derived from an EMBL/GenBank/DDBJ whole genome shotgun (WGS) entry which is preliminary data.</text>
</comment>
<name>A0A3E1RAZ9_9BURK</name>
<evidence type="ECO:0008006" key="3">
    <source>
        <dbReference type="Google" id="ProtNLM"/>
    </source>
</evidence>
<dbReference type="OrthoDB" id="9153162at2"/>
<keyword evidence="2" id="KW-1185">Reference proteome</keyword>
<dbReference type="RefSeq" id="WP_117177814.1">
    <property type="nucleotide sequence ID" value="NZ_QFZK01000007.1"/>
</dbReference>
<evidence type="ECO:0000313" key="2">
    <source>
        <dbReference type="Proteomes" id="UP000260665"/>
    </source>
</evidence>
<sequence>MRLLALILLLANGLYYAWGHELLRGYGFGPTQQSEPRRLAQQIAPEAVRLLSAADFKRIEEEVKQDQAPKECLQAGPFDAAQATALRQTLGQILPVDSWVLEESALAARWIVYMGKYATPDLLAKKRTEVLAMNLKPESVGNATLEPGFSLGGFEDKADADAELARLAARGLHTARVVQERLPSVVYVLRLPAVGASLKPKVAELRSALGSTSVHSCN</sequence>
<evidence type="ECO:0000313" key="1">
    <source>
        <dbReference type="EMBL" id="RFO96535.1"/>
    </source>
</evidence>
<accession>A0A3E1RAZ9</accession>
<reference evidence="1 2" key="1">
    <citation type="submission" date="2018-05" db="EMBL/GenBank/DDBJ databases">
        <title>Rhodoferax soyangensis sp.nov., isolated from an oligotrophic freshwater lake.</title>
        <authorList>
            <person name="Park M."/>
        </authorList>
    </citation>
    <scope>NUCLEOTIDE SEQUENCE [LARGE SCALE GENOMIC DNA]</scope>
    <source>
        <strain evidence="1 2">IMCC26218</strain>
    </source>
</reference>
<dbReference type="EMBL" id="QFZK01000007">
    <property type="protein sequence ID" value="RFO96535.1"/>
    <property type="molecule type" value="Genomic_DNA"/>
</dbReference>
<dbReference type="Proteomes" id="UP000260665">
    <property type="component" value="Unassembled WGS sequence"/>
</dbReference>
<protein>
    <recommendedName>
        <fullName evidence="3">SPOR domain-containing protein</fullName>
    </recommendedName>
</protein>
<organism evidence="1 2">
    <name type="scientific">Rhodoferax lacus</name>
    <dbReference type="NCBI Taxonomy" id="2184758"/>
    <lineage>
        <taxon>Bacteria</taxon>
        <taxon>Pseudomonadati</taxon>
        <taxon>Pseudomonadota</taxon>
        <taxon>Betaproteobacteria</taxon>
        <taxon>Burkholderiales</taxon>
        <taxon>Comamonadaceae</taxon>
        <taxon>Rhodoferax</taxon>
    </lineage>
</organism>
<proteinExistence type="predicted"/>